<evidence type="ECO:0000256" key="2">
    <source>
        <dbReference type="ARBA" id="ARBA00022908"/>
    </source>
</evidence>
<proteinExistence type="inferred from homology"/>
<dbReference type="Proteomes" id="UP000596079">
    <property type="component" value="Chromosome"/>
</dbReference>
<dbReference type="Pfam" id="PF00589">
    <property type="entry name" value="Phage_integrase"/>
    <property type="match status" value="1"/>
</dbReference>
<dbReference type="SUPFAM" id="SSF56349">
    <property type="entry name" value="DNA breaking-rejoining enzymes"/>
    <property type="match status" value="1"/>
</dbReference>
<dbReference type="GO" id="GO:0015074">
    <property type="term" value="P:DNA integration"/>
    <property type="evidence" value="ECO:0007669"/>
    <property type="project" value="UniProtKB-KW"/>
</dbReference>
<evidence type="ECO:0000256" key="1">
    <source>
        <dbReference type="ARBA" id="ARBA00008857"/>
    </source>
</evidence>
<gene>
    <name evidence="6" type="ORF">IAQ69_03350</name>
</gene>
<dbReference type="GO" id="GO:0006310">
    <property type="term" value="P:DNA recombination"/>
    <property type="evidence" value="ECO:0007669"/>
    <property type="project" value="UniProtKB-KW"/>
</dbReference>
<dbReference type="GO" id="GO:0003677">
    <property type="term" value="F:DNA binding"/>
    <property type="evidence" value="ECO:0007669"/>
    <property type="project" value="UniProtKB-KW"/>
</dbReference>
<dbReference type="InterPro" id="IPR002104">
    <property type="entry name" value="Integrase_catalytic"/>
</dbReference>
<dbReference type="InterPro" id="IPR050808">
    <property type="entry name" value="Phage_Integrase"/>
</dbReference>
<protein>
    <submittedName>
        <fullName evidence="6">Tyrosine-type recombinase/integrase</fullName>
    </submittedName>
</protein>
<reference evidence="6 7" key="1">
    <citation type="submission" date="2020-08" db="EMBL/GenBank/DDBJ databases">
        <title>Emergence of ISAba1-mediated novel tet(X) in Acinetobacter variabilis from a chicken farm.</title>
        <authorList>
            <person name="Peng K."/>
            <person name="Li R."/>
        </authorList>
    </citation>
    <scope>NUCLEOTIDE SEQUENCE [LARGE SCALE GENOMIC DNA]</scope>
    <source>
        <strain evidence="6 7">XM9F202-2</strain>
    </source>
</reference>
<dbReference type="PANTHER" id="PTHR30629">
    <property type="entry name" value="PROPHAGE INTEGRASE"/>
    <property type="match status" value="1"/>
</dbReference>
<accession>A0A7T8AS93</accession>
<evidence type="ECO:0000313" key="7">
    <source>
        <dbReference type="Proteomes" id="UP000596079"/>
    </source>
</evidence>
<feature type="domain" description="Tyr recombinase" evidence="5">
    <location>
        <begin position="187"/>
        <end position="382"/>
    </location>
</feature>
<evidence type="ECO:0000256" key="4">
    <source>
        <dbReference type="ARBA" id="ARBA00023172"/>
    </source>
</evidence>
<dbReference type="InterPro" id="IPR010998">
    <property type="entry name" value="Integrase_recombinase_N"/>
</dbReference>
<dbReference type="PROSITE" id="PS51898">
    <property type="entry name" value="TYR_RECOMBINASE"/>
    <property type="match status" value="1"/>
</dbReference>
<evidence type="ECO:0000313" key="6">
    <source>
        <dbReference type="EMBL" id="QQN88735.1"/>
    </source>
</evidence>
<dbReference type="Gene3D" id="1.10.443.10">
    <property type="entry name" value="Intergrase catalytic core"/>
    <property type="match status" value="1"/>
</dbReference>
<comment type="similarity">
    <text evidence="1">Belongs to the 'phage' integrase family.</text>
</comment>
<dbReference type="InterPro" id="IPR011010">
    <property type="entry name" value="DNA_brk_join_enz"/>
</dbReference>
<sequence length="389" mass="45046">MADRADEKALPPGVRIRDGAIEINFSVKKQRYFITLPHPPTAEGIRTAAKIKSDLKTKAKWGILTEADISKAKGIEIPENNLADEEQVLFQGMAQKFLKFSGANKDSKNGYRKILECHWMPYFALTPIANITTEDIEEVIIDRDFQTAKTFNNCITPLRGVFELAVKHNQISANPMNKIKNRKVQVETPDPFTRKEMEALLAWLDKSLHDEDKFYRWYFEFAFWTGCRPSEMIALRESDIDWFNGTFKVSKSRVRGMEKKVTKTHTSREVYLNERSTLALKALLQFKKDQGYQTDYVMLCPKTKEPFFNEKPPRERLVEAMKARSIRHRPAYNARHTYATMLLMDGVNPMFVADQLGHSLQMLIKRYTKWLHGDKNKQEIAKLSVTRTA</sequence>
<evidence type="ECO:0000256" key="3">
    <source>
        <dbReference type="ARBA" id="ARBA00023125"/>
    </source>
</evidence>
<dbReference type="RefSeq" id="WP_200229855.1">
    <property type="nucleotide sequence ID" value="NZ_CP060811.1"/>
</dbReference>
<dbReference type="Gene3D" id="1.10.150.130">
    <property type="match status" value="1"/>
</dbReference>
<dbReference type="CDD" id="cd01189">
    <property type="entry name" value="INT_ICEBs1_C_like"/>
    <property type="match status" value="1"/>
</dbReference>
<dbReference type="InterPro" id="IPR013762">
    <property type="entry name" value="Integrase-like_cat_sf"/>
</dbReference>
<keyword evidence="2" id="KW-0229">DNA integration</keyword>
<dbReference type="PANTHER" id="PTHR30629:SF2">
    <property type="entry name" value="PROPHAGE INTEGRASE INTS-RELATED"/>
    <property type="match status" value="1"/>
</dbReference>
<dbReference type="EMBL" id="CP060811">
    <property type="protein sequence ID" value="QQN88735.1"/>
    <property type="molecule type" value="Genomic_DNA"/>
</dbReference>
<keyword evidence="3" id="KW-0238">DNA-binding</keyword>
<name>A0A7T8AS93_9GAMM</name>
<keyword evidence="4" id="KW-0233">DNA recombination</keyword>
<organism evidence="6 7">
    <name type="scientific">Acinetobacter variabilis</name>
    <dbReference type="NCBI Taxonomy" id="70346"/>
    <lineage>
        <taxon>Bacteria</taxon>
        <taxon>Pseudomonadati</taxon>
        <taxon>Pseudomonadota</taxon>
        <taxon>Gammaproteobacteria</taxon>
        <taxon>Moraxellales</taxon>
        <taxon>Moraxellaceae</taxon>
        <taxon>Acinetobacter</taxon>
    </lineage>
</organism>
<dbReference type="AlphaFoldDB" id="A0A7T8AS93"/>
<evidence type="ECO:0000259" key="5">
    <source>
        <dbReference type="PROSITE" id="PS51898"/>
    </source>
</evidence>